<gene>
    <name evidence="2" type="ORF">D623_10000161</name>
</gene>
<protein>
    <submittedName>
        <fullName evidence="2">Uncharacterized protein</fullName>
    </submittedName>
</protein>
<dbReference type="Proteomes" id="UP000052978">
    <property type="component" value="Unassembled WGS sequence"/>
</dbReference>
<dbReference type="EMBL" id="KE327680">
    <property type="protein sequence ID" value="EPQ20829.1"/>
    <property type="molecule type" value="Genomic_DNA"/>
</dbReference>
<reference evidence="2 3" key="1">
    <citation type="journal article" date="2013" name="Nat. Commun.">
        <title>Genome analysis reveals insights into physiology and longevity of the Brandt's bat Myotis brandtii.</title>
        <authorList>
            <person name="Seim I."/>
            <person name="Fang X."/>
            <person name="Xiong Z."/>
            <person name="Lobanov A.V."/>
            <person name="Huang Z."/>
            <person name="Ma S."/>
            <person name="Feng Y."/>
            <person name="Turanov A.A."/>
            <person name="Zhu Y."/>
            <person name="Lenz T.L."/>
            <person name="Gerashchenko M.V."/>
            <person name="Fan D."/>
            <person name="Hee Yim S."/>
            <person name="Yao X."/>
            <person name="Jordan D."/>
            <person name="Xiong Y."/>
            <person name="Ma Y."/>
            <person name="Lyapunov A.N."/>
            <person name="Chen G."/>
            <person name="Kulakova O.I."/>
            <person name="Sun Y."/>
            <person name="Lee S.G."/>
            <person name="Bronson R.T."/>
            <person name="Moskalev A.A."/>
            <person name="Sunyaev S.R."/>
            <person name="Zhang G."/>
            <person name="Krogh A."/>
            <person name="Wang J."/>
            <person name="Gladyshev V.N."/>
        </authorList>
    </citation>
    <scope>NUCLEOTIDE SEQUENCE [LARGE SCALE GENOMIC DNA]</scope>
</reference>
<keyword evidence="3" id="KW-1185">Reference proteome</keyword>
<accession>S7NSS1</accession>
<proteinExistence type="predicted"/>
<dbReference type="InterPro" id="IPR013783">
    <property type="entry name" value="Ig-like_fold"/>
</dbReference>
<dbReference type="Gene3D" id="2.60.40.10">
    <property type="entry name" value="Immunoglobulins"/>
    <property type="match status" value="1"/>
</dbReference>
<dbReference type="SUPFAM" id="SSF48726">
    <property type="entry name" value="Immunoglobulin"/>
    <property type="match status" value="1"/>
</dbReference>
<dbReference type="AlphaFoldDB" id="S7NSS1"/>
<evidence type="ECO:0000313" key="2">
    <source>
        <dbReference type="EMBL" id="EPQ20829.1"/>
    </source>
</evidence>
<sequence length="71" mass="8369">MNSHNFIGSLARDSSEYRTGPEYSGREEINLEGSLIIRNVTVKDQDIYVVEAVFRNSQRNREFGWLRVYRE</sequence>
<name>S7NSS1_MYOBR</name>
<dbReference type="InterPro" id="IPR036179">
    <property type="entry name" value="Ig-like_dom_sf"/>
</dbReference>
<evidence type="ECO:0000256" key="1">
    <source>
        <dbReference type="SAM" id="MobiDB-lite"/>
    </source>
</evidence>
<organism evidence="2 3">
    <name type="scientific">Myotis brandtii</name>
    <name type="common">Brandt's bat</name>
    <dbReference type="NCBI Taxonomy" id="109478"/>
    <lineage>
        <taxon>Eukaryota</taxon>
        <taxon>Metazoa</taxon>
        <taxon>Chordata</taxon>
        <taxon>Craniata</taxon>
        <taxon>Vertebrata</taxon>
        <taxon>Euteleostomi</taxon>
        <taxon>Mammalia</taxon>
        <taxon>Eutheria</taxon>
        <taxon>Laurasiatheria</taxon>
        <taxon>Chiroptera</taxon>
        <taxon>Yangochiroptera</taxon>
        <taxon>Vespertilionidae</taxon>
        <taxon>Myotis</taxon>
    </lineage>
</organism>
<feature type="region of interest" description="Disordered" evidence="1">
    <location>
        <begin position="1"/>
        <end position="23"/>
    </location>
</feature>
<evidence type="ECO:0000313" key="3">
    <source>
        <dbReference type="Proteomes" id="UP000052978"/>
    </source>
</evidence>